<dbReference type="EMBL" id="JBHUPE010000004">
    <property type="protein sequence ID" value="MFD2904669.1"/>
    <property type="molecule type" value="Genomic_DNA"/>
</dbReference>
<sequence length="63" mass="6952">MEEIINFIKDHQMLSGSIGVIMVAIISFFISSKSKGAVMQKQKNANYSKGYQAGGDININEKK</sequence>
<evidence type="ECO:0000313" key="3">
    <source>
        <dbReference type="Proteomes" id="UP001597509"/>
    </source>
</evidence>
<keyword evidence="3" id="KW-1185">Reference proteome</keyword>
<proteinExistence type="predicted"/>
<comment type="caution">
    <text evidence="2">The sequence shown here is derived from an EMBL/GenBank/DDBJ whole genome shotgun (WGS) entry which is preliminary data.</text>
</comment>
<organism evidence="2 3">
    <name type="scientific">Sphingobacterium anhuiense</name>
    <dbReference type="NCBI Taxonomy" id="493780"/>
    <lineage>
        <taxon>Bacteria</taxon>
        <taxon>Pseudomonadati</taxon>
        <taxon>Bacteroidota</taxon>
        <taxon>Sphingobacteriia</taxon>
        <taxon>Sphingobacteriales</taxon>
        <taxon>Sphingobacteriaceae</taxon>
        <taxon>Sphingobacterium</taxon>
    </lineage>
</organism>
<name>A0ABW5YVX5_9SPHI</name>
<keyword evidence="1" id="KW-0812">Transmembrane</keyword>
<gene>
    <name evidence="2" type="ORF">ACFS6I_12075</name>
</gene>
<dbReference type="RefSeq" id="WP_380920838.1">
    <property type="nucleotide sequence ID" value="NZ_JBHUPE010000004.1"/>
</dbReference>
<dbReference type="Proteomes" id="UP001597509">
    <property type="component" value="Unassembled WGS sequence"/>
</dbReference>
<reference evidence="3" key="1">
    <citation type="journal article" date="2019" name="Int. J. Syst. Evol. Microbiol.">
        <title>The Global Catalogue of Microorganisms (GCM) 10K type strain sequencing project: providing services to taxonomists for standard genome sequencing and annotation.</title>
        <authorList>
            <consortium name="The Broad Institute Genomics Platform"/>
            <consortium name="The Broad Institute Genome Sequencing Center for Infectious Disease"/>
            <person name="Wu L."/>
            <person name="Ma J."/>
        </authorList>
    </citation>
    <scope>NUCLEOTIDE SEQUENCE [LARGE SCALE GENOMIC DNA]</scope>
    <source>
        <strain evidence="3">KCTC 22209</strain>
    </source>
</reference>
<keyword evidence="1" id="KW-1133">Transmembrane helix</keyword>
<keyword evidence="1" id="KW-0472">Membrane</keyword>
<protein>
    <submittedName>
        <fullName evidence="2">Uncharacterized protein</fullName>
    </submittedName>
</protein>
<accession>A0ABW5YVX5</accession>
<feature type="transmembrane region" description="Helical" evidence="1">
    <location>
        <begin position="12"/>
        <end position="31"/>
    </location>
</feature>
<evidence type="ECO:0000256" key="1">
    <source>
        <dbReference type="SAM" id="Phobius"/>
    </source>
</evidence>
<evidence type="ECO:0000313" key="2">
    <source>
        <dbReference type="EMBL" id="MFD2904669.1"/>
    </source>
</evidence>